<evidence type="ECO:0000313" key="2">
    <source>
        <dbReference type="EMBL" id="GBP18676.1"/>
    </source>
</evidence>
<proteinExistence type="predicted"/>
<dbReference type="EMBL" id="BGZK01000100">
    <property type="protein sequence ID" value="GBP18676.1"/>
    <property type="molecule type" value="Genomic_DNA"/>
</dbReference>
<dbReference type="InterPro" id="IPR006594">
    <property type="entry name" value="LisH"/>
</dbReference>
<dbReference type="Proteomes" id="UP000299102">
    <property type="component" value="Unassembled WGS sequence"/>
</dbReference>
<evidence type="ECO:0000256" key="1">
    <source>
        <dbReference type="SAM" id="MobiDB-lite"/>
    </source>
</evidence>
<organism evidence="2 3">
    <name type="scientific">Eumeta variegata</name>
    <name type="common">Bagworm moth</name>
    <name type="synonym">Eumeta japonica</name>
    <dbReference type="NCBI Taxonomy" id="151549"/>
    <lineage>
        <taxon>Eukaryota</taxon>
        <taxon>Metazoa</taxon>
        <taxon>Ecdysozoa</taxon>
        <taxon>Arthropoda</taxon>
        <taxon>Hexapoda</taxon>
        <taxon>Insecta</taxon>
        <taxon>Pterygota</taxon>
        <taxon>Neoptera</taxon>
        <taxon>Endopterygota</taxon>
        <taxon>Lepidoptera</taxon>
        <taxon>Glossata</taxon>
        <taxon>Ditrysia</taxon>
        <taxon>Tineoidea</taxon>
        <taxon>Psychidae</taxon>
        <taxon>Oiketicinae</taxon>
        <taxon>Eumeta</taxon>
    </lineage>
</organism>
<name>A0A4C1TYK5_EUMVA</name>
<protein>
    <submittedName>
        <fullName evidence="2">Katanin p60 ATPase-containing subunit A-like 2</fullName>
    </submittedName>
</protein>
<reference evidence="2 3" key="1">
    <citation type="journal article" date="2019" name="Commun. Biol.">
        <title>The bagworm genome reveals a unique fibroin gene that provides high tensile strength.</title>
        <authorList>
            <person name="Kono N."/>
            <person name="Nakamura H."/>
            <person name="Ohtoshi R."/>
            <person name="Tomita M."/>
            <person name="Numata K."/>
            <person name="Arakawa K."/>
        </authorList>
    </citation>
    <scope>NUCLEOTIDE SEQUENCE [LARGE SCALE GENOMIC DNA]</scope>
</reference>
<evidence type="ECO:0000313" key="3">
    <source>
        <dbReference type="Proteomes" id="UP000299102"/>
    </source>
</evidence>
<sequence>MAAVNRPMSRMRKLESKEALFRARKRILKYLVLAFLKQEGYLNAAETFANEASLTDEYEICDNIDLDIILQGSLENRFYSRTSCHGRRRSALSCGSFARIVNVRQHCNRIGIKSGARTEIERRNYTGIYGRQSDRSTPMTVDSERIHSMSPRAEPQAKRALIRVLNHIQTRQTPKGERNGP</sequence>
<feature type="region of interest" description="Disordered" evidence="1">
    <location>
        <begin position="128"/>
        <end position="156"/>
    </location>
</feature>
<gene>
    <name evidence="2" type="primary">Katnal2</name>
    <name evidence="2" type="ORF">EVAR_8501_1</name>
</gene>
<keyword evidence="3" id="KW-1185">Reference proteome</keyword>
<dbReference type="OrthoDB" id="191529at2759"/>
<accession>A0A4C1TYK5</accession>
<dbReference type="STRING" id="151549.A0A4C1TYK5"/>
<dbReference type="SMART" id="SM00667">
    <property type="entry name" value="LisH"/>
    <property type="match status" value="1"/>
</dbReference>
<comment type="caution">
    <text evidence="2">The sequence shown here is derived from an EMBL/GenBank/DDBJ whole genome shotgun (WGS) entry which is preliminary data.</text>
</comment>
<dbReference type="AlphaFoldDB" id="A0A4C1TYK5"/>
<dbReference type="PROSITE" id="PS50896">
    <property type="entry name" value="LISH"/>
    <property type="match status" value="1"/>
</dbReference>